<sequence>MITPDFIPNDASSAHGRLSIVAELLATGLVRLRQRNAVAGHLAVDLDNAAEERVYVPALKPPRRDRPDVH</sequence>
<name>A0AAU8MTB6_9GAMM</name>
<dbReference type="EMBL" id="CP159925">
    <property type="protein sequence ID" value="XCO75447.1"/>
    <property type="molecule type" value="Genomic_DNA"/>
</dbReference>
<reference evidence="1" key="1">
    <citation type="submission" date="2024-06" db="EMBL/GenBank/DDBJ databases">
        <authorList>
            <person name="Li S."/>
        </authorList>
    </citation>
    <scope>NUCLEOTIDE SEQUENCE</scope>
    <source>
        <strain evidence="1">SR10</strain>
    </source>
</reference>
<proteinExistence type="predicted"/>
<evidence type="ECO:0000313" key="1">
    <source>
        <dbReference type="EMBL" id="XCO75447.1"/>
    </source>
</evidence>
<dbReference type="AlphaFoldDB" id="A0AAU8MTB6"/>
<gene>
    <name evidence="1" type="ORF">ABU614_01200</name>
</gene>
<dbReference type="RefSeq" id="WP_363798481.1">
    <property type="nucleotide sequence ID" value="NZ_CP159925.1"/>
</dbReference>
<protein>
    <submittedName>
        <fullName evidence="1">Uncharacterized protein</fullName>
    </submittedName>
</protein>
<organism evidence="1">
    <name type="scientific">Lysobacter firmicutimachus</name>
    <dbReference type="NCBI Taxonomy" id="1792846"/>
    <lineage>
        <taxon>Bacteria</taxon>
        <taxon>Pseudomonadati</taxon>
        <taxon>Pseudomonadota</taxon>
        <taxon>Gammaproteobacteria</taxon>
        <taxon>Lysobacterales</taxon>
        <taxon>Lysobacteraceae</taxon>
        <taxon>Lysobacter</taxon>
    </lineage>
</organism>
<accession>A0AAU8MTB6</accession>